<dbReference type="AlphaFoldDB" id="A0AAN9YYB6"/>
<sequence>MQDVMDATECVTVDDSPEEGEVIDTTPPRKRKQPLENIKQKRKLFKQQVKDDIKRLLWSDEEETKEEEKAMTRALEGALEEKENDLTKALMPCTSVNTNDYTRDMSLPFRQTDDEVRTLHFNAANASCTQVKNSVVFIYKSKKTSEPWEMLIKKMDASTIRLNMLNLPRGLFFEITDINLIASELYKKSAFVATLHHTYDVFLPTRFTPEIEAIGKENFLAERPHMSFVGINPKNKAYIVLIYKLNDLWHHSTWDKLFALYRHYGLLDKPTLQ</sequence>
<gene>
    <name evidence="2" type="ORF">R5R35_014463</name>
</gene>
<evidence type="ECO:0000256" key="1">
    <source>
        <dbReference type="SAM" id="MobiDB-lite"/>
    </source>
</evidence>
<dbReference type="Proteomes" id="UP001378592">
    <property type="component" value="Unassembled WGS sequence"/>
</dbReference>
<dbReference type="EMBL" id="JAZDUA010001056">
    <property type="protein sequence ID" value="KAK7788512.1"/>
    <property type="molecule type" value="Genomic_DNA"/>
</dbReference>
<proteinExistence type="predicted"/>
<name>A0AAN9YYB6_9ORTH</name>
<evidence type="ECO:0000313" key="3">
    <source>
        <dbReference type="Proteomes" id="UP001378592"/>
    </source>
</evidence>
<protein>
    <submittedName>
        <fullName evidence="2">Uncharacterized protein</fullName>
    </submittedName>
</protein>
<feature type="region of interest" description="Disordered" evidence="1">
    <location>
        <begin position="1"/>
        <end position="34"/>
    </location>
</feature>
<reference evidence="2 3" key="1">
    <citation type="submission" date="2024-03" db="EMBL/GenBank/DDBJ databases">
        <title>The genome assembly and annotation of the cricket Gryllus longicercus Weissman &amp; Gray.</title>
        <authorList>
            <person name="Szrajer S."/>
            <person name="Gray D."/>
            <person name="Ylla G."/>
        </authorList>
    </citation>
    <scope>NUCLEOTIDE SEQUENCE [LARGE SCALE GENOMIC DNA]</scope>
    <source>
        <strain evidence="2">DAG 2021-001</strain>
        <tissue evidence="2">Whole body minus gut</tissue>
    </source>
</reference>
<accession>A0AAN9YYB6</accession>
<evidence type="ECO:0000313" key="2">
    <source>
        <dbReference type="EMBL" id="KAK7788512.1"/>
    </source>
</evidence>
<comment type="caution">
    <text evidence="2">The sequence shown here is derived from an EMBL/GenBank/DDBJ whole genome shotgun (WGS) entry which is preliminary data.</text>
</comment>
<keyword evidence="3" id="KW-1185">Reference proteome</keyword>
<organism evidence="2 3">
    <name type="scientific">Gryllus longicercus</name>
    <dbReference type="NCBI Taxonomy" id="2509291"/>
    <lineage>
        <taxon>Eukaryota</taxon>
        <taxon>Metazoa</taxon>
        <taxon>Ecdysozoa</taxon>
        <taxon>Arthropoda</taxon>
        <taxon>Hexapoda</taxon>
        <taxon>Insecta</taxon>
        <taxon>Pterygota</taxon>
        <taxon>Neoptera</taxon>
        <taxon>Polyneoptera</taxon>
        <taxon>Orthoptera</taxon>
        <taxon>Ensifera</taxon>
        <taxon>Gryllidea</taxon>
        <taxon>Grylloidea</taxon>
        <taxon>Gryllidae</taxon>
        <taxon>Gryllinae</taxon>
        <taxon>Gryllus</taxon>
    </lineage>
</organism>